<dbReference type="PANTHER" id="PTHR46401:SF2">
    <property type="entry name" value="GLYCOSYLTRANSFERASE WBBK-RELATED"/>
    <property type="match status" value="1"/>
</dbReference>
<name>A0A1H7QKL2_9BACT</name>
<reference evidence="2 3" key="1">
    <citation type="submission" date="2016-10" db="EMBL/GenBank/DDBJ databases">
        <authorList>
            <person name="de Groot N.N."/>
        </authorList>
    </citation>
    <scope>NUCLEOTIDE SEQUENCE [LARGE SCALE GENOMIC DNA]</scope>
    <source>
        <strain evidence="2 3">DSM 21039</strain>
    </source>
</reference>
<evidence type="ECO:0000313" key="2">
    <source>
        <dbReference type="EMBL" id="SEL48660.1"/>
    </source>
</evidence>
<dbReference type="Gene3D" id="3.40.50.2000">
    <property type="entry name" value="Glycogen Phosphorylase B"/>
    <property type="match status" value="1"/>
</dbReference>
<dbReference type="STRING" id="573321.SAMN04488505_102380"/>
<keyword evidence="3" id="KW-1185">Reference proteome</keyword>
<proteinExistence type="predicted"/>
<organism evidence="2 3">
    <name type="scientific">Chitinophaga rupis</name>
    <dbReference type="NCBI Taxonomy" id="573321"/>
    <lineage>
        <taxon>Bacteria</taxon>
        <taxon>Pseudomonadati</taxon>
        <taxon>Bacteroidota</taxon>
        <taxon>Chitinophagia</taxon>
        <taxon>Chitinophagales</taxon>
        <taxon>Chitinophagaceae</taxon>
        <taxon>Chitinophaga</taxon>
    </lineage>
</organism>
<dbReference type="EMBL" id="FOBB01000002">
    <property type="protein sequence ID" value="SEL48660.1"/>
    <property type="molecule type" value="Genomic_DNA"/>
</dbReference>
<sequence>MKVVINASTVRIGGGLQATHSFLSECRVLSGNTFHVFLSAKMAGLIDRSLYPGNFTFYDIKAGSATLKGRRQLRSELSVLERRIRPDVVFTVFGPPYWRPQATHICGFAKAQYLYKDSPFFKIITLKQSLLLKLKEHFHISSFKNDCDVLVVETEDVQKLLMQRLPGKPVHTVSNTCHQVFDDESKWSYAVRLPASNAFTLLTVSAYYIHKNLSIIPAVIEYLVKQYPDFSFRFVLTFNAQQLPGITAMHLPYLHFTGKVDIADCPALYRQADAMFLPTLLECFSVSYAEAMKMDRMVLTSDLSFARNICRDAALYFDPLSPQSIGDTIYKAAGDVQSKEQLLHNGRQRLRQFLSAKERAAAYLKIIEECHETAYSIV</sequence>
<keyword evidence="1 2" id="KW-0808">Transferase</keyword>
<dbReference type="PANTHER" id="PTHR46401">
    <property type="entry name" value="GLYCOSYLTRANSFERASE WBBK-RELATED"/>
    <property type="match status" value="1"/>
</dbReference>
<accession>A0A1H7QKL2</accession>
<dbReference type="OrthoDB" id="502646at2"/>
<gene>
    <name evidence="2" type="ORF">SAMN04488505_102380</name>
</gene>
<protein>
    <submittedName>
        <fullName evidence="2">Glycosyltransferase involved in cell wall bisynthesis</fullName>
    </submittedName>
</protein>
<dbReference type="SUPFAM" id="SSF53756">
    <property type="entry name" value="UDP-Glycosyltransferase/glycogen phosphorylase"/>
    <property type="match status" value="1"/>
</dbReference>
<dbReference type="RefSeq" id="WP_089909526.1">
    <property type="nucleotide sequence ID" value="NZ_FOBB01000002.1"/>
</dbReference>
<evidence type="ECO:0000313" key="3">
    <source>
        <dbReference type="Proteomes" id="UP000198984"/>
    </source>
</evidence>
<dbReference type="AlphaFoldDB" id="A0A1H7QKL2"/>
<dbReference type="Proteomes" id="UP000198984">
    <property type="component" value="Unassembled WGS sequence"/>
</dbReference>
<dbReference type="GO" id="GO:0016757">
    <property type="term" value="F:glycosyltransferase activity"/>
    <property type="evidence" value="ECO:0007669"/>
    <property type="project" value="TreeGrafter"/>
</dbReference>
<dbReference type="Pfam" id="PF13692">
    <property type="entry name" value="Glyco_trans_1_4"/>
    <property type="match status" value="1"/>
</dbReference>
<evidence type="ECO:0000256" key="1">
    <source>
        <dbReference type="ARBA" id="ARBA00022679"/>
    </source>
</evidence>